<dbReference type="InterPro" id="IPR007267">
    <property type="entry name" value="GtrA_DPMS_TM"/>
</dbReference>
<feature type="transmembrane region" description="Helical" evidence="6">
    <location>
        <begin position="72"/>
        <end position="92"/>
    </location>
</feature>
<evidence type="ECO:0000256" key="2">
    <source>
        <dbReference type="ARBA" id="ARBA00009399"/>
    </source>
</evidence>
<evidence type="ECO:0000256" key="1">
    <source>
        <dbReference type="ARBA" id="ARBA00004141"/>
    </source>
</evidence>
<protein>
    <submittedName>
        <fullName evidence="8">Putative flippase GtrA (Transmembrane translocase of bactoprenol-linked glucose)</fullName>
    </submittedName>
</protein>
<dbReference type="RefSeq" id="WP_007657789.1">
    <property type="nucleotide sequence ID" value="NZ_FTNM01000002.1"/>
</dbReference>
<keyword evidence="3 6" id="KW-0812">Transmembrane</keyword>
<comment type="subcellular location">
    <subcellularLocation>
        <location evidence="1">Membrane</location>
        <topology evidence="1">Multi-pass membrane protein</topology>
    </subcellularLocation>
</comment>
<feature type="domain" description="GtrA/DPMS transmembrane" evidence="7">
    <location>
        <begin position="12"/>
        <end position="122"/>
    </location>
</feature>
<dbReference type="InterPro" id="IPR051401">
    <property type="entry name" value="GtrA_CellWall_Glycosyl"/>
</dbReference>
<comment type="similarity">
    <text evidence="2">Belongs to the GtrA family.</text>
</comment>
<dbReference type="GO" id="GO:0005886">
    <property type="term" value="C:plasma membrane"/>
    <property type="evidence" value="ECO:0007669"/>
    <property type="project" value="TreeGrafter"/>
</dbReference>
<evidence type="ECO:0000256" key="4">
    <source>
        <dbReference type="ARBA" id="ARBA00022989"/>
    </source>
</evidence>
<evidence type="ECO:0000256" key="3">
    <source>
        <dbReference type="ARBA" id="ARBA00022692"/>
    </source>
</evidence>
<dbReference type="EMBL" id="FTNM01000002">
    <property type="protein sequence ID" value="SIQ85150.1"/>
    <property type="molecule type" value="Genomic_DNA"/>
</dbReference>
<dbReference type="Pfam" id="PF04138">
    <property type="entry name" value="GtrA_DPMS_TM"/>
    <property type="match status" value="1"/>
</dbReference>
<evidence type="ECO:0000259" key="7">
    <source>
        <dbReference type="Pfam" id="PF04138"/>
    </source>
</evidence>
<evidence type="ECO:0000256" key="5">
    <source>
        <dbReference type="ARBA" id="ARBA00023136"/>
    </source>
</evidence>
<organism evidence="8 9">
    <name type="scientific">Pontibacter lucknowensis</name>
    <dbReference type="NCBI Taxonomy" id="1077936"/>
    <lineage>
        <taxon>Bacteria</taxon>
        <taxon>Pseudomonadati</taxon>
        <taxon>Bacteroidota</taxon>
        <taxon>Cytophagia</taxon>
        <taxon>Cytophagales</taxon>
        <taxon>Hymenobacteraceae</taxon>
        <taxon>Pontibacter</taxon>
    </lineage>
</organism>
<dbReference type="GO" id="GO:0000271">
    <property type="term" value="P:polysaccharide biosynthetic process"/>
    <property type="evidence" value="ECO:0007669"/>
    <property type="project" value="InterPro"/>
</dbReference>
<keyword evidence="5 6" id="KW-0472">Membrane</keyword>
<dbReference type="PANTHER" id="PTHR38459:SF1">
    <property type="entry name" value="PROPHAGE BACTOPRENOL-LINKED GLUCOSE TRANSLOCASE HOMOLOG"/>
    <property type="match status" value="1"/>
</dbReference>
<gene>
    <name evidence="8" type="ORF">SAMN05421545_1363</name>
</gene>
<keyword evidence="4 6" id="KW-1133">Transmembrane helix</keyword>
<dbReference type="STRING" id="1077936.SAMN05421545_1363"/>
<name>A0A1N6W556_9BACT</name>
<dbReference type="OrthoDB" id="961506at2"/>
<reference evidence="9" key="1">
    <citation type="submission" date="2017-01" db="EMBL/GenBank/DDBJ databases">
        <authorList>
            <person name="Varghese N."/>
            <person name="Submissions S."/>
        </authorList>
    </citation>
    <scope>NUCLEOTIDE SEQUENCE [LARGE SCALE GENOMIC DNA]</scope>
    <source>
        <strain evidence="9">DM9</strain>
    </source>
</reference>
<keyword evidence="9" id="KW-1185">Reference proteome</keyword>
<dbReference type="AlphaFoldDB" id="A0A1N6W556"/>
<sequence>MFTFLKAQAASLVASAVDFLVTVLVVELLGIWYVAGTVIGTISGGITHFALGRNWVFQAAHKTVPTQAVKYLIIWKGSLVLNASGVYVITHYGGLPYLYSKIITSLLVGFFYNYIFQKRYVFR</sequence>
<feature type="transmembrane region" description="Helical" evidence="6">
    <location>
        <begin position="98"/>
        <end position="116"/>
    </location>
</feature>
<dbReference type="PANTHER" id="PTHR38459">
    <property type="entry name" value="PROPHAGE BACTOPRENOL-LINKED GLUCOSE TRANSLOCASE HOMOLOG"/>
    <property type="match status" value="1"/>
</dbReference>
<feature type="transmembrane region" description="Helical" evidence="6">
    <location>
        <begin position="31"/>
        <end position="51"/>
    </location>
</feature>
<evidence type="ECO:0000313" key="8">
    <source>
        <dbReference type="EMBL" id="SIQ85150.1"/>
    </source>
</evidence>
<accession>A0A1N6W556</accession>
<evidence type="ECO:0000313" key="9">
    <source>
        <dbReference type="Proteomes" id="UP000185924"/>
    </source>
</evidence>
<dbReference type="Proteomes" id="UP000185924">
    <property type="component" value="Unassembled WGS sequence"/>
</dbReference>
<evidence type="ECO:0000256" key="6">
    <source>
        <dbReference type="SAM" id="Phobius"/>
    </source>
</evidence>
<proteinExistence type="inferred from homology"/>